<dbReference type="AlphaFoldDB" id="A0A4U8W730"/>
<sequence length="270" mass="29690">MGDHYQDPQPFPPSPQFSNSYAGWTRQPVVYVPILRRGTLIGYLWAGVGIDAAGHMRKVSADPDNLTCETFWEARLNENCRNGLSAEQAIQHWVGHPEDPQCGGVPAGTTLQQANSMQALWDQLNPEGPPLGEGPLIQDNVFPDGTSTGPDRLWSAPHVSNPPTYADETSTPVHFLEVTKNGEVVGFLWASPTEQAAGYLPLRYAGLEGINGRGLWLARLSNRFAEGRHPVDAIRYCRRFPYDEYSGWIEPDAPEGVAPSLAELREAANE</sequence>
<protein>
    <submittedName>
        <fullName evidence="1">Uncharacterized protein</fullName>
    </submittedName>
</protein>
<evidence type="ECO:0000313" key="1">
    <source>
        <dbReference type="EMBL" id="VFB02001.1"/>
    </source>
</evidence>
<proteinExistence type="predicted"/>
<evidence type="ECO:0000313" key="2">
    <source>
        <dbReference type="Proteomes" id="UP000290439"/>
    </source>
</evidence>
<reference evidence="1 2" key="1">
    <citation type="submission" date="2019-02" db="EMBL/GenBank/DDBJ databases">
        <authorList>
            <consortium name="Pathogen Informatics"/>
        </authorList>
    </citation>
    <scope>NUCLEOTIDE SEQUENCE [LARGE SCALE GENOMIC DNA]</scope>
    <source>
        <strain evidence="1 2">3012STDY6756504</strain>
    </source>
</reference>
<name>A0A4U8W730_9NOCA</name>
<accession>A0A4U8W730</accession>
<dbReference type="EMBL" id="LR215973">
    <property type="protein sequence ID" value="VFB02001.1"/>
    <property type="molecule type" value="Genomic_DNA"/>
</dbReference>
<dbReference type="Proteomes" id="UP000290439">
    <property type="component" value="Chromosome"/>
</dbReference>
<organism evidence="1 2">
    <name type="scientific">Nocardia cyriacigeorgica</name>
    <dbReference type="NCBI Taxonomy" id="135487"/>
    <lineage>
        <taxon>Bacteria</taxon>
        <taxon>Bacillati</taxon>
        <taxon>Actinomycetota</taxon>
        <taxon>Actinomycetes</taxon>
        <taxon>Mycobacteriales</taxon>
        <taxon>Nocardiaceae</taxon>
        <taxon>Nocardia</taxon>
    </lineage>
</organism>
<gene>
    <name evidence="1" type="ORF">NCTC10797_05831</name>
</gene>